<comment type="subcellular location">
    <subcellularLocation>
        <location evidence="1">Membrane</location>
        <topology evidence="1">Single-pass membrane protein</topology>
    </subcellularLocation>
</comment>
<dbReference type="Pfam" id="PF04357">
    <property type="entry name" value="TamB"/>
    <property type="match status" value="1"/>
</dbReference>
<dbReference type="InterPro" id="IPR007452">
    <property type="entry name" value="TamB_C"/>
</dbReference>
<keyword evidence="4 6" id="KW-0472">Membrane</keyword>
<evidence type="ECO:0000256" key="2">
    <source>
        <dbReference type="ARBA" id="ARBA00022692"/>
    </source>
</evidence>
<reference evidence="9" key="1">
    <citation type="submission" date="2016-11" db="EMBL/GenBank/DDBJ databases">
        <authorList>
            <person name="Varghese N."/>
            <person name="Submissions S."/>
        </authorList>
    </citation>
    <scope>NUCLEOTIDE SEQUENCE [LARGE SCALE GENOMIC DNA]</scope>
    <source>
        <strain evidence="9">DSM 26349</strain>
    </source>
</reference>
<sequence length="1736" mass="193258">MPKYPLISGIFKNTVVEFPYIWRLPNKPLEKKKEQKKKPKKHRILRIIGWTFGILILLFVLLVLFVRSPWGQNIIVQRAVKYVSDKTNTKVEIEKLFITFDGNIMLKGVYLEDTKGDTLVYSKSLEAGVPLLPIIRGNGIGVDYLDWEGLRANVIRKDSINGYNFQFLIDAFATADTTTVAADTTAAPMNIVLGDINFRDFNVVFEDAVLGIDSQFKIGKLNLQMKKTDVEKMDFRASAIAISNSKIKYIQSPVPPTPSEDSPLPYLELDKLSLKNIFVDYQSYADGIAAEMEVSDIYLELEKADLANNDIVVGDFNLKNSIITINTEVENNAITQKAQEVKDDAKEDIQQFEWPDFKIAVANIDFENNNLNYFAGNDKVKQNEFNPNAIALQNLQLQANSIFLKDKKAGLNLKALTFQEGSGLDLKEMTLKLEATDNFLEVDGLKLALNNNIINGKARLDYSSLAKVIEVPDQSKVALNFPSFRVDLKDVFKFQPELRKNEYLKTLSTRYVTGNVNASGYLSAIQFPDVRVRWGNTTQVFAAGSIKNATDPDNLKFNISTFVAKTNRNDLIKFVNEEDLGVSLPKDILLKGNAKGNLEDVVASVNLTTSQGIATLNGHFKNDADISFDADLEITEYKLGELLQDEQLGALSLNLKTEGSGKDINNLDAVLDANISSFKFNGYAIEDLAINGKIKEGKGNLISNYKDKNLNLDLTADIVLDSIAPQVMASLNIIGVNLQSLGLMDRDVRAALKLDADFVGNKDGFDVISTIGDGVVVYDNKSYLLGDVLATAHVRSDTTSIWVDNKIVNLSLESNTDPATFGTSIQKHIFSYFSRKENIPDTLRNPVILSVKGKIAEAPVLNDVFLVNVKKLDTVKIAVDFDESARKLKADIWAPHINYNDIILDSLAFTMDTDQEKFVYDLGFKSLKGGPLDIPKTKIAGKQQDNELSLNFKSIYKDSTFINIQSQITGTSDTLRFHILPENLILDRNPWQTPSDNEVLISKNKLVFNNFNFNRNDESVEITDKFSDVSEEHFAVKFKKFKLSEILNYLNPEEELAKGDLNGNLVFVEPFGDLGLLADLSVNNLEILDVDLGVLTVDAKSLGGDRYDFDLALKEGDVDLDLTGDYLAEQREAKLNLDLDINEFKMRALEGFSMNEIKDGKGSFSGKLTVSGSPTKPIYEGSLHFHNADFTIAKLNAPFTLADEILRVDNKGLYMDNLTIRDKNQNKLVISGKVGIENVVNPTFDLKLNSQNFQVLNATKEDNDFLYGTASFNLDARLTGDLLIPKLNAKIGVGDNTDITYVLPSSSVSIEERGGVVLFVNRENPDAILTQTKEETGTLTGIDVNALLKIGKAAKVNIIIDQETGDNFAVFGDGDLDLRISPNGQMTLSGVYDISGGHYKMNLYNLVSRKFELAPKSRVSWSGDPFDAKLDVRAIYKVETSASALMAPVTSGSDPSVKSKYRQVLPFYVYLNVDGELTQPEISFAMDMPENEQGAIGGQVYGRLQQINSQEGELNRQVFSLLVLNRFYPEPGSDGSRGGFASVARDNLNDAISDQLNTFSDKLLGNTGLELDFGLDSYTDYQGDTPQERTQLDIAAQKKLFNDRLIVRVGSEVDLQGSNPSNEPAPIIGNVSLEYLLTENGRYRLKGFQRNEFENVIDGQTIVSGIALIFTQEFNRFDELWTALLKGETKEEKEARLEAKRVKKEQEAKEKLEEEKKEKEELKQIKNSKPEGDDEE</sequence>
<dbReference type="Proteomes" id="UP000184172">
    <property type="component" value="Unassembled WGS sequence"/>
</dbReference>
<keyword evidence="9" id="KW-1185">Reference proteome</keyword>
<dbReference type="GO" id="GO:0005886">
    <property type="term" value="C:plasma membrane"/>
    <property type="evidence" value="ECO:0007669"/>
    <property type="project" value="InterPro"/>
</dbReference>
<dbReference type="STRING" id="797419.SAMN05216556_11939"/>
<dbReference type="GO" id="GO:0009306">
    <property type="term" value="P:protein secretion"/>
    <property type="evidence" value="ECO:0007669"/>
    <property type="project" value="InterPro"/>
</dbReference>
<protein>
    <recommendedName>
        <fullName evidence="7">Translocation and assembly module TamB C-terminal domain-containing protein</fullName>
    </recommendedName>
</protein>
<dbReference type="GO" id="GO:0090313">
    <property type="term" value="P:regulation of protein targeting to membrane"/>
    <property type="evidence" value="ECO:0007669"/>
    <property type="project" value="TreeGrafter"/>
</dbReference>
<evidence type="ECO:0000259" key="7">
    <source>
        <dbReference type="Pfam" id="PF04357"/>
    </source>
</evidence>
<feature type="transmembrane region" description="Helical" evidence="6">
    <location>
        <begin position="44"/>
        <end position="66"/>
    </location>
</feature>
<organism evidence="8 9">
    <name type="scientific">Aequorivita viscosa</name>
    <dbReference type="NCBI Taxonomy" id="797419"/>
    <lineage>
        <taxon>Bacteria</taxon>
        <taxon>Pseudomonadati</taxon>
        <taxon>Bacteroidota</taxon>
        <taxon>Flavobacteriia</taxon>
        <taxon>Flavobacteriales</taxon>
        <taxon>Flavobacteriaceae</taxon>
        <taxon>Aequorivita</taxon>
    </lineage>
</organism>
<evidence type="ECO:0000256" key="6">
    <source>
        <dbReference type="SAM" id="Phobius"/>
    </source>
</evidence>
<dbReference type="RefSeq" id="WP_234946485.1">
    <property type="nucleotide sequence ID" value="NZ_FNNS01000019.1"/>
</dbReference>
<accession>A0A1M6JUE1</accession>
<feature type="region of interest" description="Disordered" evidence="5">
    <location>
        <begin position="1697"/>
        <end position="1736"/>
    </location>
</feature>
<keyword evidence="2 6" id="KW-0812">Transmembrane</keyword>
<evidence type="ECO:0000256" key="3">
    <source>
        <dbReference type="ARBA" id="ARBA00022989"/>
    </source>
</evidence>
<evidence type="ECO:0000256" key="1">
    <source>
        <dbReference type="ARBA" id="ARBA00004167"/>
    </source>
</evidence>
<dbReference type="EMBL" id="FQYV01000018">
    <property type="protein sequence ID" value="SHJ50230.1"/>
    <property type="molecule type" value="Genomic_DNA"/>
</dbReference>
<dbReference type="PANTHER" id="PTHR30441">
    <property type="entry name" value="DUF748 DOMAIN-CONTAINING PROTEIN"/>
    <property type="match status" value="1"/>
</dbReference>
<keyword evidence="3 6" id="KW-1133">Transmembrane helix</keyword>
<evidence type="ECO:0000256" key="4">
    <source>
        <dbReference type="ARBA" id="ARBA00023136"/>
    </source>
</evidence>
<evidence type="ECO:0000313" key="9">
    <source>
        <dbReference type="Proteomes" id="UP000184172"/>
    </source>
</evidence>
<evidence type="ECO:0000256" key="5">
    <source>
        <dbReference type="SAM" id="MobiDB-lite"/>
    </source>
</evidence>
<name>A0A1M6JUE1_9FLAO</name>
<gene>
    <name evidence="8" type="ORF">SAMN04487908_11837</name>
</gene>
<evidence type="ECO:0000313" key="8">
    <source>
        <dbReference type="EMBL" id="SHJ50230.1"/>
    </source>
</evidence>
<feature type="domain" description="Translocation and assembly module TamB C-terminal" evidence="7">
    <location>
        <begin position="1217"/>
        <end position="1674"/>
    </location>
</feature>
<dbReference type="InterPro" id="IPR052894">
    <property type="entry name" value="AsmA-related"/>
</dbReference>
<dbReference type="PANTHER" id="PTHR30441:SF8">
    <property type="entry name" value="DUF748 DOMAIN-CONTAINING PROTEIN"/>
    <property type="match status" value="1"/>
</dbReference>
<proteinExistence type="predicted"/>